<name>A0A8J3H341_9RHOB</name>
<evidence type="ECO:0000313" key="1">
    <source>
        <dbReference type="EMBL" id="GHF71145.1"/>
    </source>
</evidence>
<dbReference type="AlphaFoldDB" id="A0A8J3H341"/>
<dbReference type="Pfam" id="PF05354">
    <property type="entry name" value="Phage_attach"/>
    <property type="match status" value="1"/>
</dbReference>
<proteinExistence type="predicted"/>
<dbReference type="GO" id="GO:0019068">
    <property type="term" value="P:virion assembly"/>
    <property type="evidence" value="ECO:0007669"/>
    <property type="project" value="InterPro"/>
</dbReference>
<organism evidence="1 2">
    <name type="scientific">Seohaeicola zhoushanensis</name>
    <dbReference type="NCBI Taxonomy" id="1569283"/>
    <lineage>
        <taxon>Bacteria</taxon>
        <taxon>Pseudomonadati</taxon>
        <taxon>Pseudomonadota</taxon>
        <taxon>Alphaproteobacteria</taxon>
        <taxon>Rhodobacterales</taxon>
        <taxon>Roseobacteraceae</taxon>
        <taxon>Seohaeicola</taxon>
    </lineage>
</organism>
<protein>
    <submittedName>
        <fullName evidence="1">Uncharacterized protein</fullName>
    </submittedName>
</protein>
<dbReference type="EMBL" id="BNCJ01000027">
    <property type="protein sequence ID" value="GHF71145.1"/>
    <property type="molecule type" value="Genomic_DNA"/>
</dbReference>
<reference evidence="1" key="1">
    <citation type="journal article" date="2014" name="Int. J. Syst. Evol. Microbiol.">
        <title>Complete genome sequence of Corynebacterium casei LMG S-19264T (=DSM 44701T), isolated from a smear-ripened cheese.</title>
        <authorList>
            <consortium name="US DOE Joint Genome Institute (JGI-PGF)"/>
            <person name="Walter F."/>
            <person name="Albersmeier A."/>
            <person name="Kalinowski J."/>
            <person name="Ruckert C."/>
        </authorList>
    </citation>
    <scope>NUCLEOTIDE SEQUENCE</scope>
    <source>
        <strain evidence="1">KCTC 42650</strain>
    </source>
</reference>
<sequence length="105" mass="11386">MGAFETAMAAIFRDANMASDALYHPGGSGSVAIRIIPARPDETVEFGGRNRIVSETFAFDVPTSAVAAPVAGDEVTYLGNRYVVQGMPVRDEQRLVWRIETRPVT</sequence>
<dbReference type="Proteomes" id="UP000626220">
    <property type="component" value="Unassembled WGS sequence"/>
</dbReference>
<reference evidence="1" key="2">
    <citation type="submission" date="2020-09" db="EMBL/GenBank/DDBJ databases">
        <authorList>
            <person name="Sun Q."/>
            <person name="Kim S."/>
        </authorList>
    </citation>
    <scope>NUCLEOTIDE SEQUENCE</scope>
    <source>
        <strain evidence="1">KCTC 42650</strain>
    </source>
</reference>
<evidence type="ECO:0000313" key="2">
    <source>
        <dbReference type="Proteomes" id="UP000626220"/>
    </source>
</evidence>
<gene>
    <name evidence="1" type="ORF">GCM10017056_47580</name>
</gene>
<keyword evidence="2" id="KW-1185">Reference proteome</keyword>
<comment type="caution">
    <text evidence="1">The sequence shown here is derived from an EMBL/GenBank/DDBJ whole genome shotgun (WGS) entry which is preliminary data.</text>
</comment>
<dbReference type="InterPro" id="IPR008018">
    <property type="entry name" value="Phage_tail_attach_FII"/>
</dbReference>
<accession>A0A8J3H341</accession>